<sequence length="86" mass="9700">MAGFAHTEWLGLTVFEHCWQDADNIGFVSFVARFTEGGKTGAIIERSRFLKENGQWYYIDGTRPQFGRNDPCPCGSGKKFKKCCGQ</sequence>
<proteinExistence type="predicted"/>
<evidence type="ECO:0000313" key="2">
    <source>
        <dbReference type="EMBL" id="EFW60397.1"/>
    </source>
</evidence>
<dbReference type="SUPFAM" id="SSF103642">
    <property type="entry name" value="Sec-C motif"/>
    <property type="match status" value="1"/>
</dbReference>
<dbReference type="EMBL" id="AERO01000090">
    <property type="protein sequence ID" value="EFW60397.1"/>
    <property type="molecule type" value="Genomic_DNA"/>
</dbReference>
<comment type="caution">
    <text evidence="2">The sequence shown here is derived from an EMBL/GenBank/DDBJ whole genome shotgun (WGS) entry which is preliminary data.</text>
</comment>
<dbReference type="InterPro" id="IPR004027">
    <property type="entry name" value="SEC_C_motif"/>
</dbReference>
<dbReference type="Pfam" id="PF02810">
    <property type="entry name" value="SEC-C"/>
    <property type="match status" value="1"/>
</dbReference>
<dbReference type="Gene3D" id="3.10.450.50">
    <property type="match status" value="1"/>
</dbReference>
<dbReference type="NCBIfam" id="NF002449">
    <property type="entry name" value="PRK01617.1"/>
    <property type="match status" value="1"/>
</dbReference>
<reference evidence="2 3" key="1">
    <citation type="submission" date="2011-01" db="EMBL/GenBank/DDBJ databases">
        <title>Shigella flexneri CDC 796-83 whole genome shotgun sequencing project.</title>
        <authorList>
            <person name="Mane S.P."/>
            <person name="Sobral B.W."/>
            <person name="Cebula T."/>
            <person name="Chertkov O."/>
            <person name="Munk A.C."/>
            <person name="Tapia R."/>
            <person name="Green L."/>
            <person name="Rogers Y."/>
            <person name="Detter J.C."/>
            <person name="Bruce D."/>
            <person name="Brettin T.S."/>
        </authorList>
    </citation>
    <scope>NUCLEOTIDE SEQUENCE [LARGE SCALE GENOMIC DNA]</scope>
    <source>
        <strain evidence="2 3">CDC 796-83</strain>
    </source>
</reference>
<dbReference type="PANTHER" id="PTHR33747">
    <property type="entry name" value="UPF0225 PROTEIN SCO1677"/>
    <property type="match status" value="1"/>
</dbReference>
<accession>A0A6N3QK20</accession>
<dbReference type="PANTHER" id="PTHR33747:SF1">
    <property type="entry name" value="ADENYLATE CYCLASE-ASSOCIATED CAP C-TERMINAL DOMAIN-CONTAINING PROTEIN"/>
    <property type="match status" value="1"/>
</dbReference>
<name>A0A6N3QK20_SHIFL</name>
<dbReference type="Proteomes" id="UP000003302">
    <property type="component" value="Unassembled WGS sequence"/>
</dbReference>
<dbReference type="AlphaFoldDB" id="A0A6N3QK20"/>
<gene>
    <name evidence="2" type="ORF">SGF_02188</name>
</gene>
<evidence type="ECO:0000313" key="3">
    <source>
        <dbReference type="Proteomes" id="UP000003302"/>
    </source>
</evidence>
<dbReference type="InterPro" id="IPR048469">
    <property type="entry name" value="YchJ-like_M"/>
</dbReference>
<evidence type="ECO:0000259" key="1">
    <source>
        <dbReference type="Pfam" id="PF17775"/>
    </source>
</evidence>
<dbReference type="Pfam" id="PF17775">
    <property type="entry name" value="YchJ_M-like"/>
    <property type="match status" value="1"/>
</dbReference>
<feature type="domain" description="YchJ-like middle NTF2-like" evidence="1">
    <location>
        <begin position="5"/>
        <end position="61"/>
    </location>
</feature>
<dbReference type="InterPro" id="IPR032710">
    <property type="entry name" value="NTF2-like_dom_sf"/>
</dbReference>
<organism evidence="2 3">
    <name type="scientific">Shigella flexneri CDC 796-83</name>
    <dbReference type="NCBI Taxonomy" id="945360"/>
    <lineage>
        <taxon>Bacteria</taxon>
        <taxon>Pseudomonadati</taxon>
        <taxon>Pseudomonadota</taxon>
        <taxon>Gammaproteobacteria</taxon>
        <taxon>Enterobacterales</taxon>
        <taxon>Enterobacteriaceae</taxon>
        <taxon>Shigella</taxon>
    </lineage>
</organism>
<dbReference type="SUPFAM" id="SSF54427">
    <property type="entry name" value="NTF2-like"/>
    <property type="match status" value="1"/>
</dbReference>
<protein>
    <recommendedName>
        <fullName evidence="1">YchJ-like middle NTF2-like domain-containing protein</fullName>
    </recommendedName>
</protein>